<keyword evidence="3" id="KW-1185">Reference proteome</keyword>
<reference evidence="2 3" key="1">
    <citation type="submission" date="2023-05" db="EMBL/GenBank/DDBJ databases">
        <title>Streptantibioticus silvisoli sp. nov., acidotolerant actinomycetes 1 from pine litter.</title>
        <authorList>
            <person name="Swiecimska M."/>
            <person name="Golinska P."/>
            <person name="Sangal V."/>
            <person name="Wachnowicz B."/>
            <person name="Goodfellow M."/>
        </authorList>
    </citation>
    <scope>NUCLEOTIDE SEQUENCE [LARGE SCALE GENOMIC DNA]</scope>
    <source>
        <strain evidence="2 3">DSM 42109</strain>
    </source>
</reference>
<organism evidence="2 3">
    <name type="scientific">Streptomyces iconiensis</name>
    <dbReference type="NCBI Taxonomy" id="1384038"/>
    <lineage>
        <taxon>Bacteria</taxon>
        <taxon>Bacillati</taxon>
        <taxon>Actinomycetota</taxon>
        <taxon>Actinomycetes</taxon>
        <taxon>Kitasatosporales</taxon>
        <taxon>Streptomycetaceae</taxon>
        <taxon>Streptomyces</taxon>
    </lineage>
</organism>
<evidence type="ECO:0000313" key="2">
    <source>
        <dbReference type="EMBL" id="MDJ1136211.1"/>
    </source>
</evidence>
<dbReference type="InterPro" id="IPR054738">
    <property type="entry name" value="Siphovirus-type_tail_C"/>
</dbReference>
<accession>A0ABT7A5U6</accession>
<dbReference type="Pfam" id="PF22768">
    <property type="entry name" value="SPP1_Dit"/>
    <property type="match status" value="1"/>
</dbReference>
<dbReference type="Proteomes" id="UP001214441">
    <property type="component" value="Unassembled WGS sequence"/>
</dbReference>
<name>A0ABT7A5U6_9ACTN</name>
<sequence>MPPGDLLTRPGQVQYGDLLLGRGTPYRWADLTGWGELPALDSGTVQRPDAHGAIPGLLLAQARTIGLEGLIVRARAAELGAVVGRFESGTVPVVDELPLVIWVDERGPLLCWARCVRRALPIGKGYNTGTLTEGAVEWEASDPRRYALDEQTAKAGLPAPEPGLSWPLAWPLDWGKPGESGALSVTNRGNAATHPVIEFRGPMTRPSLTNIGSGDTLEYDLPLGVDDVLTVDTLAGTATLNGTASRLYAVTARSMPEQTYVFPPGETTLVLRATGGPDASVAVRYRAAFW</sequence>
<gene>
    <name evidence="2" type="ORF">NMN56_030560</name>
</gene>
<dbReference type="Gene3D" id="2.60.120.860">
    <property type="match status" value="1"/>
</dbReference>
<evidence type="ECO:0000259" key="1">
    <source>
        <dbReference type="Pfam" id="PF22768"/>
    </source>
</evidence>
<dbReference type="EMBL" id="JANCPR020000037">
    <property type="protein sequence ID" value="MDJ1136211.1"/>
    <property type="molecule type" value="Genomic_DNA"/>
</dbReference>
<comment type="caution">
    <text evidence="2">The sequence shown here is derived from an EMBL/GenBank/DDBJ whole genome shotgun (WGS) entry which is preliminary data.</text>
</comment>
<protein>
    <submittedName>
        <fullName evidence="2">Phage tail family protein</fullName>
    </submittedName>
</protein>
<proteinExistence type="predicted"/>
<evidence type="ECO:0000313" key="3">
    <source>
        <dbReference type="Proteomes" id="UP001214441"/>
    </source>
</evidence>
<feature type="domain" description="Siphovirus-type tail component C-terminal" evidence="1">
    <location>
        <begin position="189"/>
        <end position="286"/>
    </location>
</feature>
<dbReference type="RefSeq" id="WP_274043059.1">
    <property type="nucleotide sequence ID" value="NZ_JANCPR020000037.1"/>
</dbReference>